<reference evidence="1" key="1">
    <citation type="journal article" date="2014" name="Int. J. Syst. Evol. Microbiol.">
        <title>Complete genome sequence of Corynebacterium casei LMG S-19264T (=DSM 44701T), isolated from a smear-ripened cheese.</title>
        <authorList>
            <consortium name="US DOE Joint Genome Institute (JGI-PGF)"/>
            <person name="Walter F."/>
            <person name="Albersmeier A."/>
            <person name="Kalinowski J."/>
            <person name="Ruckert C."/>
        </authorList>
    </citation>
    <scope>NUCLEOTIDE SEQUENCE</scope>
    <source>
        <strain evidence="1">KCTC 32182</strain>
    </source>
</reference>
<accession>A0A918P4I9</accession>
<keyword evidence="2" id="KW-1185">Reference proteome</keyword>
<sequence length="90" mass="10339">MSSAIEQARALHQKIKSVLMRDWDPIGVQAIPEAEDEYDSYVPTLYSMLISRKPVSEVFEYLAWLETEHMGLTVDRQRTLSIAEKLIDLA</sequence>
<dbReference type="EMBL" id="BMYX01000014">
    <property type="protein sequence ID" value="GGY20405.1"/>
    <property type="molecule type" value="Genomic_DNA"/>
</dbReference>
<dbReference type="Proteomes" id="UP000645257">
    <property type="component" value="Unassembled WGS sequence"/>
</dbReference>
<organism evidence="1 2">
    <name type="scientific">Paludibacterium paludis</name>
    <dbReference type="NCBI Taxonomy" id="1225769"/>
    <lineage>
        <taxon>Bacteria</taxon>
        <taxon>Pseudomonadati</taxon>
        <taxon>Pseudomonadota</taxon>
        <taxon>Betaproteobacteria</taxon>
        <taxon>Neisseriales</taxon>
        <taxon>Chromobacteriaceae</taxon>
        <taxon>Paludibacterium</taxon>
    </lineage>
</organism>
<comment type="caution">
    <text evidence="1">The sequence shown here is derived from an EMBL/GenBank/DDBJ whole genome shotgun (WGS) entry which is preliminary data.</text>
</comment>
<protein>
    <recommendedName>
        <fullName evidence="3">DUF1871 family protein</fullName>
    </recommendedName>
</protein>
<proteinExistence type="predicted"/>
<evidence type="ECO:0000313" key="2">
    <source>
        <dbReference type="Proteomes" id="UP000645257"/>
    </source>
</evidence>
<gene>
    <name evidence="1" type="ORF">GCM10011289_25020</name>
</gene>
<dbReference type="AlphaFoldDB" id="A0A918P4I9"/>
<reference evidence="1" key="2">
    <citation type="submission" date="2020-09" db="EMBL/GenBank/DDBJ databases">
        <authorList>
            <person name="Sun Q."/>
            <person name="Kim S."/>
        </authorList>
    </citation>
    <scope>NUCLEOTIDE SEQUENCE</scope>
    <source>
        <strain evidence="1">KCTC 32182</strain>
    </source>
</reference>
<evidence type="ECO:0000313" key="1">
    <source>
        <dbReference type="EMBL" id="GGY20405.1"/>
    </source>
</evidence>
<evidence type="ECO:0008006" key="3">
    <source>
        <dbReference type="Google" id="ProtNLM"/>
    </source>
</evidence>
<name>A0A918P4I9_9NEIS</name>